<dbReference type="Gramene" id="TVU00912">
    <property type="protein sequence ID" value="TVU00912"/>
    <property type="gene ID" value="EJB05_53643"/>
</dbReference>
<evidence type="ECO:0000313" key="3">
    <source>
        <dbReference type="Proteomes" id="UP000324897"/>
    </source>
</evidence>
<accession>A0A5J9SPG8</accession>
<dbReference type="AlphaFoldDB" id="A0A5J9SPG8"/>
<reference evidence="2 3" key="1">
    <citation type="journal article" date="2019" name="Sci. Rep.">
        <title>A high-quality genome of Eragrostis curvula grass provides insights into Poaceae evolution and supports new strategies to enhance forage quality.</title>
        <authorList>
            <person name="Carballo J."/>
            <person name="Santos B.A.C.M."/>
            <person name="Zappacosta D."/>
            <person name="Garbus I."/>
            <person name="Selva J.P."/>
            <person name="Gallo C.A."/>
            <person name="Diaz A."/>
            <person name="Albertini E."/>
            <person name="Caccamo M."/>
            <person name="Echenique V."/>
        </authorList>
    </citation>
    <scope>NUCLEOTIDE SEQUENCE [LARGE SCALE GENOMIC DNA]</scope>
    <source>
        <strain evidence="3">cv. Victoria</strain>
        <tissue evidence="2">Leaf</tissue>
    </source>
</reference>
<name>A0A5J9SPG8_9POAL</name>
<dbReference type="Proteomes" id="UP000324897">
    <property type="component" value="Unassembled WGS sequence"/>
</dbReference>
<keyword evidence="3" id="KW-1185">Reference proteome</keyword>
<evidence type="ECO:0000313" key="2">
    <source>
        <dbReference type="EMBL" id="TVU00912.1"/>
    </source>
</evidence>
<feature type="region of interest" description="Disordered" evidence="1">
    <location>
        <begin position="1"/>
        <end position="20"/>
    </location>
</feature>
<feature type="non-terminal residue" evidence="2">
    <location>
        <position position="1"/>
    </location>
</feature>
<dbReference type="EMBL" id="RWGY01000529">
    <property type="protein sequence ID" value="TVU00912.1"/>
    <property type="molecule type" value="Genomic_DNA"/>
</dbReference>
<proteinExistence type="predicted"/>
<sequence>MVAEVQPQRSPERSGWQPRSIAEGWSLGPVYSFTQGLRFWRDGPDCVDEPHIDEPHIVCFLVSERYFVDEGDRTEWFVMLDLRSKTILSACRRSNKGGYGYGYGKNIFPSRISDYFNPCPSNGSSNCFSSLKSENQIDMVAPPVEKLRGNNDVSICQSSKMADDAAMQASEKARTML</sequence>
<comment type="caution">
    <text evidence="2">The sequence shown here is derived from an EMBL/GenBank/DDBJ whole genome shotgun (WGS) entry which is preliminary data.</text>
</comment>
<evidence type="ECO:0008006" key="4">
    <source>
        <dbReference type="Google" id="ProtNLM"/>
    </source>
</evidence>
<protein>
    <recommendedName>
        <fullName evidence="4">DUF1618 domain-containing protein</fullName>
    </recommendedName>
</protein>
<evidence type="ECO:0000256" key="1">
    <source>
        <dbReference type="SAM" id="MobiDB-lite"/>
    </source>
</evidence>
<gene>
    <name evidence="2" type="ORF">EJB05_53643</name>
</gene>
<organism evidence="2 3">
    <name type="scientific">Eragrostis curvula</name>
    <name type="common">weeping love grass</name>
    <dbReference type="NCBI Taxonomy" id="38414"/>
    <lineage>
        <taxon>Eukaryota</taxon>
        <taxon>Viridiplantae</taxon>
        <taxon>Streptophyta</taxon>
        <taxon>Embryophyta</taxon>
        <taxon>Tracheophyta</taxon>
        <taxon>Spermatophyta</taxon>
        <taxon>Magnoliopsida</taxon>
        <taxon>Liliopsida</taxon>
        <taxon>Poales</taxon>
        <taxon>Poaceae</taxon>
        <taxon>PACMAD clade</taxon>
        <taxon>Chloridoideae</taxon>
        <taxon>Eragrostideae</taxon>
        <taxon>Eragrostidinae</taxon>
        <taxon>Eragrostis</taxon>
    </lineage>
</organism>